<proteinExistence type="inferred from homology"/>
<keyword evidence="4" id="KW-0862">Zinc</keyword>
<protein>
    <recommendedName>
        <fullName evidence="8">Peptidase M20 dimerisation domain-containing protein</fullName>
    </recommendedName>
</protein>
<evidence type="ECO:0000256" key="1">
    <source>
        <dbReference type="ARBA" id="ARBA00001947"/>
    </source>
</evidence>
<dbReference type="InterPro" id="IPR002933">
    <property type="entry name" value="Peptidase_M20"/>
</dbReference>
<evidence type="ECO:0000256" key="5">
    <source>
        <dbReference type="PIRNR" id="PIRNR001123"/>
    </source>
</evidence>
<dbReference type="PIRSF" id="PIRSF001123">
    <property type="entry name" value="PepA_GA"/>
    <property type="match status" value="1"/>
</dbReference>
<name>A0A0S7Y4H7_UNCSA</name>
<dbReference type="PANTHER" id="PTHR42994">
    <property type="entry name" value="PEPTIDASE T"/>
    <property type="match status" value="1"/>
</dbReference>
<feature type="binding site" evidence="7">
    <location>
        <position position="109"/>
    </location>
    <ligand>
        <name>Zn(2+)</name>
        <dbReference type="ChEBI" id="CHEBI:29105"/>
        <label>1</label>
    </ligand>
</feature>
<keyword evidence="3" id="KW-0378">Hydrolase</keyword>
<comment type="caution">
    <text evidence="9">The sequence shown here is derived from an EMBL/GenBank/DDBJ whole genome shotgun (WGS) entry which is preliminary data.</text>
</comment>
<feature type="binding site" evidence="7">
    <location>
        <position position="143"/>
    </location>
    <ligand>
        <name>Zn(2+)</name>
        <dbReference type="ChEBI" id="CHEBI:29105"/>
        <label>2</label>
    </ligand>
</feature>
<dbReference type="Proteomes" id="UP000051861">
    <property type="component" value="Unassembled WGS sequence"/>
</dbReference>
<dbReference type="Pfam" id="PF01546">
    <property type="entry name" value="Peptidase_M20"/>
    <property type="match status" value="1"/>
</dbReference>
<evidence type="ECO:0000256" key="3">
    <source>
        <dbReference type="ARBA" id="ARBA00022801"/>
    </source>
</evidence>
<sequence length="371" mass="40720">MINVNRESLISLFSDLAKIDAVSFKERPIADYIKKRLSSSGYTVREDKAGFKIKGNSGNLICIPRKVNRNAQKIGLFSHMDTITSTKGLKLVIDSERIQSDGTTIAGIDNRAGVAILIYLLEEITRNNFPYKDFAVIFTVAEEPGMYGAENLDFEKFGLKMGVVFDCSKRPGYFISSCAGSCEFKAKFIGKSAHSGVAPEKGINAIVMAGKAISAVKFGRVNKTTTCNVGKIQGGIETNVVPEQVVVEGEVRAKSMKEVNDRLKTIRKAFKMTAERMAGKMEFETSLSFAPFNIAERSAVYQLVTKAIKKVKIQPKPVFYTGGSDANPLNQRGLPTINIGIGAQIPHSHNESILIEDFIKSVQIAFELIKE</sequence>
<evidence type="ECO:0000259" key="8">
    <source>
        <dbReference type="Pfam" id="PF07687"/>
    </source>
</evidence>
<dbReference type="InterPro" id="IPR011650">
    <property type="entry name" value="Peptidase_M20_dimer"/>
</dbReference>
<accession>A0A0S7Y4H7</accession>
<dbReference type="SUPFAM" id="SSF55031">
    <property type="entry name" value="Bacterial exopeptidase dimerisation domain"/>
    <property type="match status" value="1"/>
</dbReference>
<dbReference type="Gene3D" id="3.30.70.360">
    <property type="match status" value="1"/>
</dbReference>
<organism evidence="9 10">
    <name type="scientific">candidate division WOR-1 bacterium DG_54_3</name>
    <dbReference type="NCBI Taxonomy" id="1703775"/>
    <lineage>
        <taxon>Bacteria</taxon>
        <taxon>Bacillati</taxon>
        <taxon>Saganbacteria</taxon>
    </lineage>
</organism>
<dbReference type="GO" id="GO:0046872">
    <property type="term" value="F:metal ion binding"/>
    <property type="evidence" value="ECO:0007669"/>
    <property type="project" value="UniProtKB-UniRule"/>
</dbReference>
<dbReference type="InterPro" id="IPR008007">
    <property type="entry name" value="Peptidase_M42"/>
</dbReference>
<comment type="similarity">
    <text evidence="5">Belongs to the peptidase M42 family.</text>
</comment>
<evidence type="ECO:0000256" key="7">
    <source>
        <dbReference type="PIRSR" id="PIRSR001123-2"/>
    </source>
</evidence>
<reference evidence="9 10" key="1">
    <citation type="journal article" date="2015" name="Microbiome">
        <title>Genomic resolution of linkages in carbon, nitrogen, and sulfur cycling among widespread estuary sediment bacteria.</title>
        <authorList>
            <person name="Baker B.J."/>
            <person name="Lazar C.S."/>
            <person name="Teske A.P."/>
            <person name="Dick G.J."/>
        </authorList>
    </citation>
    <scope>NUCLEOTIDE SEQUENCE [LARGE SCALE GENOMIC DNA]</scope>
    <source>
        <strain evidence="9">DG_54_3</strain>
    </source>
</reference>
<dbReference type="AlphaFoldDB" id="A0A0S7Y4H7"/>
<evidence type="ECO:0000256" key="4">
    <source>
        <dbReference type="ARBA" id="ARBA00022833"/>
    </source>
</evidence>
<dbReference type="PANTHER" id="PTHR42994:SF2">
    <property type="entry name" value="PEPTIDASE"/>
    <property type="match status" value="1"/>
</dbReference>
<feature type="domain" description="Peptidase M20 dimerisation" evidence="8">
    <location>
        <begin position="180"/>
        <end position="273"/>
    </location>
</feature>
<dbReference type="Pfam" id="PF07687">
    <property type="entry name" value="M20_dimer"/>
    <property type="match status" value="1"/>
</dbReference>
<feature type="binding site" evidence="7">
    <location>
        <position position="109"/>
    </location>
    <ligand>
        <name>Zn(2+)</name>
        <dbReference type="ChEBI" id="CHEBI:29105"/>
        <label>2</label>
    </ligand>
</feature>
<gene>
    <name evidence="9" type="ORF">AMJ44_03060</name>
</gene>
<dbReference type="Gene3D" id="3.40.630.10">
    <property type="entry name" value="Zn peptidases"/>
    <property type="match status" value="1"/>
</dbReference>
<dbReference type="SUPFAM" id="SSF53187">
    <property type="entry name" value="Zn-dependent exopeptidases"/>
    <property type="match status" value="1"/>
</dbReference>
<evidence type="ECO:0000256" key="6">
    <source>
        <dbReference type="PIRSR" id="PIRSR001123-1"/>
    </source>
</evidence>
<comment type="cofactor">
    <cofactor evidence="1">
        <name>Zn(2+)</name>
        <dbReference type="ChEBI" id="CHEBI:29105"/>
    </cofactor>
</comment>
<dbReference type="InterPro" id="IPR036264">
    <property type="entry name" value="Bact_exopeptidase_dim_dom"/>
</dbReference>
<feature type="active site" description="Proton acceptor" evidence="6">
    <location>
        <position position="142"/>
    </location>
</feature>
<evidence type="ECO:0000313" key="9">
    <source>
        <dbReference type="EMBL" id="KPJ69649.1"/>
    </source>
</evidence>
<dbReference type="EMBL" id="LIZX01000018">
    <property type="protein sequence ID" value="KPJ69649.1"/>
    <property type="molecule type" value="Genomic_DNA"/>
</dbReference>
<evidence type="ECO:0000256" key="2">
    <source>
        <dbReference type="ARBA" id="ARBA00022723"/>
    </source>
</evidence>
<evidence type="ECO:0000313" key="10">
    <source>
        <dbReference type="Proteomes" id="UP000051861"/>
    </source>
</evidence>
<feature type="binding site" evidence="7">
    <location>
        <position position="166"/>
    </location>
    <ligand>
        <name>Zn(2+)</name>
        <dbReference type="ChEBI" id="CHEBI:29105"/>
        <label>1</label>
    </ligand>
</feature>
<comment type="cofactor">
    <cofactor evidence="7">
        <name>a divalent metal cation</name>
        <dbReference type="ChEBI" id="CHEBI:60240"/>
    </cofactor>
    <text evidence="7">Binds 2 divalent metal cations per subunit.</text>
</comment>
<dbReference type="GO" id="GO:0004177">
    <property type="term" value="F:aminopeptidase activity"/>
    <property type="evidence" value="ECO:0007669"/>
    <property type="project" value="UniProtKB-UniRule"/>
</dbReference>
<keyword evidence="2 7" id="KW-0479">Metal-binding</keyword>